<dbReference type="InParanoid" id="A0A316VYC5"/>
<evidence type="ECO:0000313" key="1">
    <source>
        <dbReference type="EMBL" id="PWN42442.1"/>
    </source>
</evidence>
<keyword evidence="2" id="KW-1185">Reference proteome</keyword>
<evidence type="ECO:0000313" key="2">
    <source>
        <dbReference type="Proteomes" id="UP000245783"/>
    </source>
</evidence>
<protein>
    <submittedName>
        <fullName evidence="1">Uncharacterized protein</fullName>
    </submittedName>
</protein>
<dbReference type="RefSeq" id="XP_025369602.1">
    <property type="nucleotide sequence ID" value="XM_025513940.1"/>
</dbReference>
<proteinExistence type="predicted"/>
<dbReference type="AlphaFoldDB" id="A0A316VYC5"/>
<reference evidence="1 2" key="1">
    <citation type="journal article" date="2018" name="Mol. Biol. Evol.">
        <title>Broad Genomic Sampling Reveals a Smut Pathogenic Ancestry of the Fungal Clade Ustilaginomycotina.</title>
        <authorList>
            <person name="Kijpornyongpan T."/>
            <person name="Mondo S.J."/>
            <person name="Barry K."/>
            <person name="Sandor L."/>
            <person name="Lee J."/>
            <person name="Lipzen A."/>
            <person name="Pangilinan J."/>
            <person name="LaButti K."/>
            <person name="Hainaut M."/>
            <person name="Henrissat B."/>
            <person name="Grigoriev I.V."/>
            <person name="Spatafora J.W."/>
            <person name="Aime M.C."/>
        </authorList>
    </citation>
    <scope>NUCLEOTIDE SEQUENCE [LARGE SCALE GENOMIC DNA]</scope>
    <source>
        <strain evidence="1 2">MCA 4658</strain>
    </source>
</reference>
<dbReference type="GeneID" id="37035810"/>
<sequence length="167" mass="18794">MIRAQSLPTSAFDSSTRYRKWRQRRAEHVRCSCMALGLLFDSDASSQGPKGEIWFWQVLRAFARRLGSLPTSTSDQTSPITTKIRTLHGTAVHHVYSAGQLQVPSAFRLRFTTPCRLSRAFRATHLLEPSHPVRSFCAAHSHSRMAFLGISAASAQALPWRQSVERK</sequence>
<accession>A0A316VYC5</accession>
<dbReference type="Proteomes" id="UP000245783">
    <property type="component" value="Unassembled WGS sequence"/>
</dbReference>
<gene>
    <name evidence="1" type="ORF">IE81DRAFT_323408</name>
</gene>
<organism evidence="1 2">
    <name type="scientific">Ceraceosorus guamensis</name>
    <dbReference type="NCBI Taxonomy" id="1522189"/>
    <lineage>
        <taxon>Eukaryota</taxon>
        <taxon>Fungi</taxon>
        <taxon>Dikarya</taxon>
        <taxon>Basidiomycota</taxon>
        <taxon>Ustilaginomycotina</taxon>
        <taxon>Exobasidiomycetes</taxon>
        <taxon>Ceraceosorales</taxon>
        <taxon>Ceraceosoraceae</taxon>
        <taxon>Ceraceosorus</taxon>
    </lineage>
</organism>
<dbReference type="EMBL" id="KZ819379">
    <property type="protein sequence ID" value="PWN42442.1"/>
    <property type="molecule type" value="Genomic_DNA"/>
</dbReference>
<name>A0A316VYC5_9BASI</name>